<protein>
    <submittedName>
        <fullName evidence="2">Uncharacterized protein</fullName>
    </submittedName>
</protein>
<dbReference type="PANTHER" id="PTHR21207:SF2">
    <property type="entry name" value="PARKIN COREGULATED GENE PROTEIN"/>
    <property type="match status" value="1"/>
</dbReference>
<sequence>MSRQRGDDPLNCDVLSLDDPVTPMTARPTSSSGRSKPKAKDKSEFRRYFDQNELPMTVETQNGDRNIVWTTPLETLDYTHILPICCSGLQESVEPYPSLAFKATMELLEHGMADTRVLKSLASIMSHVKAALSTRDKEVVHRVLLVVQQLAVCDGVGEALGEYYRAILPLCNLLKDKRLGTGDSMTKELIQDTLEILDAYGKDDAHHQIQHHVPGFQHCGIK</sequence>
<gene>
    <name evidence="2" type="ORF">H257_08328</name>
</gene>
<dbReference type="GO" id="GO:0030544">
    <property type="term" value="F:Hsp70 protein binding"/>
    <property type="evidence" value="ECO:0007669"/>
    <property type="project" value="TreeGrafter"/>
</dbReference>
<accession>W4GGF7</accession>
<evidence type="ECO:0000256" key="1">
    <source>
        <dbReference type="SAM" id="MobiDB-lite"/>
    </source>
</evidence>
<dbReference type="GeneID" id="20810324"/>
<dbReference type="EMBL" id="KI913131">
    <property type="protein sequence ID" value="ETV78124.1"/>
    <property type="molecule type" value="Genomic_DNA"/>
</dbReference>
<proteinExistence type="predicted"/>
<evidence type="ECO:0000313" key="2">
    <source>
        <dbReference type="EMBL" id="ETV78124.1"/>
    </source>
</evidence>
<dbReference type="STRING" id="112090.W4GGF7"/>
<dbReference type="Pfam" id="PF10274">
    <property type="entry name" value="ParcG"/>
    <property type="match status" value="1"/>
</dbReference>
<dbReference type="RefSeq" id="XP_009832461.1">
    <property type="nucleotide sequence ID" value="XM_009834159.1"/>
</dbReference>
<dbReference type="GO" id="GO:0051879">
    <property type="term" value="F:Hsp90 protein binding"/>
    <property type="evidence" value="ECO:0007669"/>
    <property type="project" value="TreeGrafter"/>
</dbReference>
<organism evidence="2">
    <name type="scientific">Aphanomyces astaci</name>
    <name type="common">Crayfish plague agent</name>
    <dbReference type="NCBI Taxonomy" id="112090"/>
    <lineage>
        <taxon>Eukaryota</taxon>
        <taxon>Sar</taxon>
        <taxon>Stramenopiles</taxon>
        <taxon>Oomycota</taxon>
        <taxon>Saprolegniomycetes</taxon>
        <taxon>Saprolegniales</taxon>
        <taxon>Verrucalvaceae</taxon>
        <taxon>Aphanomyces</taxon>
    </lineage>
</organism>
<dbReference type="PANTHER" id="PTHR21207">
    <property type="entry name" value="PARKIN COREGULATED GENE PROTEIN PARK2 COREGULATED"/>
    <property type="match status" value="1"/>
</dbReference>
<dbReference type="InterPro" id="IPR019399">
    <property type="entry name" value="Parkin_co-regulated_protein"/>
</dbReference>
<dbReference type="OrthoDB" id="5954824at2759"/>
<name>W4GGF7_APHAT</name>
<dbReference type="VEuPathDB" id="FungiDB:H257_08328"/>
<reference evidence="2" key="1">
    <citation type="submission" date="2013-12" db="EMBL/GenBank/DDBJ databases">
        <title>The Genome Sequence of Aphanomyces astaci APO3.</title>
        <authorList>
            <consortium name="The Broad Institute Genomics Platform"/>
            <person name="Russ C."/>
            <person name="Tyler B."/>
            <person name="van West P."/>
            <person name="Dieguez-Uribeondo J."/>
            <person name="Young S.K."/>
            <person name="Zeng Q."/>
            <person name="Gargeya S."/>
            <person name="Fitzgerald M."/>
            <person name="Abouelleil A."/>
            <person name="Alvarado L."/>
            <person name="Chapman S.B."/>
            <person name="Gainer-Dewar J."/>
            <person name="Goldberg J."/>
            <person name="Griggs A."/>
            <person name="Gujja S."/>
            <person name="Hansen M."/>
            <person name="Howarth C."/>
            <person name="Imamovic A."/>
            <person name="Ireland A."/>
            <person name="Larimer J."/>
            <person name="McCowan C."/>
            <person name="Murphy C."/>
            <person name="Pearson M."/>
            <person name="Poon T.W."/>
            <person name="Priest M."/>
            <person name="Roberts A."/>
            <person name="Saif S."/>
            <person name="Shea T."/>
            <person name="Sykes S."/>
            <person name="Wortman J."/>
            <person name="Nusbaum C."/>
            <person name="Birren B."/>
        </authorList>
    </citation>
    <scope>NUCLEOTIDE SEQUENCE [LARGE SCALE GENOMIC DNA]</scope>
    <source>
        <strain evidence="2">APO3</strain>
    </source>
</reference>
<dbReference type="AlphaFoldDB" id="W4GGF7"/>
<feature type="region of interest" description="Disordered" evidence="1">
    <location>
        <begin position="1"/>
        <end position="44"/>
    </location>
</feature>